<protein>
    <submittedName>
        <fullName evidence="1">Uncharacterized protein</fullName>
    </submittedName>
</protein>
<organism evidence="1 2">
    <name type="scientific">Microcystis panniformis FACHB-1757</name>
    <dbReference type="NCBI Taxonomy" id="1638788"/>
    <lineage>
        <taxon>Bacteria</taxon>
        <taxon>Bacillati</taxon>
        <taxon>Cyanobacteriota</taxon>
        <taxon>Cyanophyceae</taxon>
        <taxon>Oscillatoriophycideae</taxon>
        <taxon>Chroococcales</taxon>
        <taxon>Microcystaceae</taxon>
        <taxon>Microcystis</taxon>
    </lineage>
</organism>
<dbReference type="KEGG" id="mpk:VL20_5697"/>
<evidence type="ECO:0000313" key="2">
    <source>
        <dbReference type="Proteomes" id="UP000068167"/>
    </source>
</evidence>
<accession>A0A0K1S936</accession>
<keyword evidence="2" id="KW-1185">Reference proteome</keyword>
<gene>
    <name evidence="1" type="ORF">VL20_5697</name>
</gene>
<reference evidence="1 2" key="1">
    <citation type="journal article" date="2016" name="Stand. Genomic Sci.">
        <title>Complete genome sequence and genomic characterization of Microcystis panniformis FACHB 1757 by third-generation sequencing.</title>
        <authorList>
            <person name="Zhang J.Y."/>
            <person name="Guan R."/>
            <person name="Zhang H.J."/>
            <person name="Li H."/>
            <person name="Xiao P."/>
            <person name="Yu G.L."/>
            <person name="Du L."/>
            <person name="Cao D.M."/>
            <person name="Zhu B.C."/>
            <person name="Li R.H."/>
            <person name="Lu Z.H."/>
        </authorList>
    </citation>
    <scope>NUCLEOTIDE SEQUENCE [LARGE SCALE GENOMIC DNA]</scope>
    <source>
        <strain evidence="1 2">FACHB-1757</strain>
    </source>
</reference>
<dbReference type="AlphaFoldDB" id="A0A0K1S936"/>
<evidence type="ECO:0000313" key="1">
    <source>
        <dbReference type="EMBL" id="AKV70511.1"/>
    </source>
</evidence>
<dbReference type="Proteomes" id="UP000068167">
    <property type="component" value="Chromosome"/>
</dbReference>
<dbReference type="PATRIC" id="fig|1638788.3.peg.5740"/>
<dbReference type="EMBL" id="CP011339">
    <property type="protein sequence ID" value="AKV70511.1"/>
    <property type="molecule type" value="Genomic_DNA"/>
</dbReference>
<proteinExistence type="predicted"/>
<sequence>MSNLSDFFRYFDLIAALKLTFAGGLKIKNNKFAILVVLTTGIEKA</sequence>
<name>A0A0K1S936_9CHRO</name>